<evidence type="ECO:0000256" key="10">
    <source>
        <dbReference type="ARBA" id="ARBA00023002"/>
    </source>
</evidence>
<evidence type="ECO:0000256" key="7">
    <source>
        <dbReference type="ARBA" id="ARBA00022630"/>
    </source>
</evidence>
<dbReference type="InterPro" id="IPR027477">
    <property type="entry name" value="Succ_DH/fumarate_Rdtase_cat_sf"/>
</dbReference>
<dbReference type="GO" id="GO:0008177">
    <property type="term" value="F:succinate dehydrogenase (quinone) activity"/>
    <property type="evidence" value="ECO:0007669"/>
    <property type="project" value="UniProtKB-EC"/>
</dbReference>
<keyword evidence="11 18" id="KW-0472">Membrane</keyword>
<feature type="active site" description="Proton acceptor" evidence="14">
    <location>
        <position position="286"/>
    </location>
</feature>
<keyword evidence="9 18" id="KW-0249">Electron transport</keyword>
<dbReference type="GO" id="GO:0050660">
    <property type="term" value="F:flavin adenine dinucleotide binding"/>
    <property type="evidence" value="ECO:0007669"/>
    <property type="project" value="UniProtKB-UniRule"/>
</dbReference>
<feature type="binding site" evidence="15">
    <location>
        <position position="242"/>
    </location>
    <ligand>
        <name>substrate</name>
    </ligand>
</feature>
<comment type="cofactor">
    <cofactor evidence="16">
        <name>FAD</name>
        <dbReference type="ChEBI" id="CHEBI:57692"/>
    </cofactor>
    <text evidence="16">Flavinylated by SdhE, about 5% flavinylation occurs in the absence of SdhE.</text>
</comment>
<dbReference type="InterPro" id="IPR003953">
    <property type="entry name" value="FAD-dep_OxRdtase_2_FAD-bd"/>
</dbReference>
<feature type="domain" description="FAD-dependent oxidoreductase 2 FAD-binding" evidence="20">
    <location>
        <begin position="7"/>
        <end position="400"/>
    </location>
</feature>
<feature type="domain" description="Fumarate reductase/succinate dehydrogenase flavoprotein-like C-terminal" evidence="21">
    <location>
        <begin position="454"/>
        <end position="584"/>
    </location>
</feature>
<evidence type="ECO:0000256" key="15">
    <source>
        <dbReference type="PIRSR" id="PIRSR611281-2"/>
    </source>
</evidence>
<feature type="binding site" evidence="16">
    <location>
        <begin position="399"/>
        <end position="400"/>
    </location>
    <ligand>
        <name>FAD</name>
        <dbReference type="ChEBI" id="CHEBI:57692"/>
    </ligand>
</feature>
<reference evidence="24" key="1">
    <citation type="submission" date="2014-09" db="EMBL/GenBank/DDBJ databases">
        <title>Sequence of the Streptomyces nodosus genome.</title>
        <authorList>
            <person name="Sweeney P."/>
            <person name="Stephens N."/>
            <person name="Murphy C."/>
            <person name="Caffrey P."/>
        </authorList>
    </citation>
    <scope>NUCLEOTIDE SEQUENCE [LARGE SCALE GENOMIC DNA]</scope>
    <source>
        <strain evidence="24">ATCC 14899</strain>
    </source>
</reference>
<comment type="catalytic activity">
    <reaction evidence="12 18">
        <text>a quinone + succinate = fumarate + a quinol</text>
        <dbReference type="Rhea" id="RHEA:40523"/>
        <dbReference type="ChEBI" id="CHEBI:24646"/>
        <dbReference type="ChEBI" id="CHEBI:29806"/>
        <dbReference type="ChEBI" id="CHEBI:30031"/>
        <dbReference type="ChEBI" id="CHEBI:132124"/>
        <dbReference type="EC" id="1.3.5.1"/>
    </reaction>
</comment>
<feature type="binding site" evidence="15">
    <location>
        <position position="254"/>
    </location>
    <ligand>
        <name>substrate</name>
    </ligand>
</feature>
<feature type="binding site" evidence="16">
    <location>
        <begin position="34"/>
        <end position="49"/>
    </location>
    <ligand>
        <name>FAD</name>
        <dbReference type="ChEBI" id="CHEBI:57692"/>
    </ligand>
</feature>
<dbReference type="GO" id="GO:0006099">
    <property type="term" value="P:tricarboxylic acid cycle"/>
    <property type="evidence" value="ECO:0007669"/>
    <property type="project" value="UniProtKB-UniRule"/>
</dbReference>
<dbReference type="STRING" id="40318.SNOD_20445"/>
<dbReference type="GO" id="GO:0009055">
    <property type="term" value="F:electron transfer activity"/>
    <property type="evidence" value="ECO:0007669"/>
    <property type="project" value="TreeGrafter"/>
</dbReference>
<evidence type="ECO:0000256" key="6">
    <source>
        <dbReference type="ARBA" id="ARBA00022448"/>
    </source>
</evidence>
<dbReference type="EMBL" id="CP009313">
    <property type="protein sequence ID" value="AJE42143.1"/>
    <property type="molecule type" value="Genomic_DNA"/>
</dbReference>
<dbReference type="AlphaFoldDB" id="A0A0B5DEP7"/>
<feature type="modified residue" description="Tele-8alpha-FAD histidine" evidence="17">
    <location>
        <position position="42"/>
    </location>
</feature>
<feature type="binding site" evidence="16">
    <location>
        <begin position="12"/>
        <end position="17"/>
    </location>
    <ligand>
        <name>FAD</name>
        <dbReference type="ChEBI" id="CHEBI:57692"/>
    </ligand>
</feature>
<evidence type="ECO:0000256" key="18">
    <source>
        <dbReference type="RuleBase" id="RU362051"/>
    </source>
</evidence>
<feature type="coiled-coil region" evidence="19">
    <location>
        <begin position="467"/>
        <end position="494"/>
    </location>
</feature>
<dbReference type="Gene3D" id="1.20.58.100">
    <property type="entry name" value="Fumarate reductase/succinate dehydrogenase flavoprotein-like, C-terminal domain"/>
    <property type="match status" value="1"/>
</dbReference>
<evidence type="ECO:0000256" key="8">
    <source>
        <dbReference type="ARBA" id="ARBA00022827"/>
    </source>
</evidence>
<dbReference type="Proteomes" id="UP000031526">
    <property type="component" value="Chromosome"/>
</dbReference>
<dbReference type="NCBIfam" id="TIGR01812">
    <property type="entry name" value="sdhA_frdA_Gneg"/>
    <property type="match status" value="1"/>
</dbReference>
<dbReference type="GO" id="GO:0033765">
    <property type="term" value="F:steroid dehydrogenase activity, acting on the CH-CH group of donors"/>
    <property type="evidence" value="ECO:0007669"/>
    <property type="project" value="UniProtKB-ARBA"/>
</dbReference>
<dbReference type="EMBL" id="CP023747">
    <property type="protein sequence ID" value="QEV40659.1"/>
    <property type="molecule type" value="Genomic_DNA"/>
</dbReference>
<keyword evidence="19" id="KW-0175">Coiled coil</keyword>
<evidence type="ECO:0000256" key="16">
    <source>
        <dbReference type="PIRSR" id="PIRSR611281-3"/>
    </source>
</evidence>
<protein>
    <recommendedName>
        <fullName evidence="5 13">Succinate dehydrogenase flavoprotein subunit</fullName>
        <ecNumber evidence="4 18">1.3.5.1</ecNumber>
    </recommendedName>
</protein>
<dbReference type="UniPathway" id="UPA00223">
    <property type="reaction ID" value="UER01005"/>
</dbReference>
<dbReference type="InterPro" id="IPR037099">
    <property type="entry name" value="Fum_R/Succ_DH_flav-like_C_sf"/>
</dbReference>
<dbReference type="PRINTS" id="PR00368">
    <property type="entry name" value="FADPNR"/>
</dbReference>
<dbReference type="HOGENOM" id="CLU_014312_6_1_11"/>
<reference evidence="23 25" key="3">
    <citation type="submission" date="2017-09" db="EMBL/GenBank/DDBJ databases">
        <title>Streptomyces genome completion.</title>
        <authorList>
            <person name="Lee N."/>
            <person name="Cho B.-K."/>
        </authorList>
    </citation>
    <scope>NUCLEOTIDE SEQUENCE [LARGE SCALE GENOMIC DNA]</scope>
    <source>
        <strain evidence="23 25">ATCC 14899</strain>
    </source>
</reference>
<feature type="binding site" evidence="15">
    <location>
        <position position="353"/>
    </location>
    <ligand>
        <name>substrate</name>
    </ligand>
</feature>
<gene>
    <name evidence="23" type="ORF">CP978_20775</name>
    <name evidence="22" type="ORF">SNOD_20445</name>
</gene>
<dbReference type="GO" id="GO:0009061">
    <property type="term" value="P:anaerobic respiration"/>
    <property type="evidence" value="ECO:0007669"/>
    <property type="project" value="TreeGrafter"/>
</dbReference>
<evidence type="ECO:0000256" key="12">
    <source>
        <dbReference type="ARBA" id="ARBA00049220"/>
    </source>
</evidence>
<evidence type="ECO:0000256" key="5">
    <source>
        <dbReference type="ARBA" id="ARBA00019965"/>
    </source>
</evidence>
<evidence type="ECO:0000256" key="19">
    <source>
        <dbReference type="SAM" id="Coils"/>
    </source>
</evidence>
<dbReference type="RefSeq" id="WP_043443238.1">
    <property type="nucleotide sequence ID" value="NZ_CP009313.1"/>
</dbReference>
<evidence type="ECO:0000256" key="2">
    <source>
        <dbReference type="ARBA" id="ARBA00004894"/>
    </source>
</evidence>
<dbReference type="FunFam" id="1.20.58.100:FF:000001">
    <property type="entry name" value="Succinate dehydrogenase flavoprotein subunit (SdhA)"/>
    <property type="match status" value="1"/>
</dbReference>
<dbReference type="FunFam" id="3.50.50.60:FF:000016">
    <property type="entry name" value="Succinate dehydrogenase flavoprotein subunit"/>
    <property type="match status" value="1"/>
</dbReference>
<evidence type="ECO:0000313" key="24">
    <source>
        <dbReference type="Proteomes" id="UP000031526"/>
    </source>
</evidence>
<dbReference type="GO" id="GO:0022900">
    <property type="term" value="P:electron transport chain"/>
    <property type="evidence" value="ECO:0007669"/>
    <property type="project" value="UniProtKB-UniRule"/>
</dbReference>
<feature type="binding site" evidence="15">
    <location>
        <position position="394"/>
    </location>
    <ligand>
        <name>substrate</name>
    </ligand>
</feature>
<dbReference type="SUPFAM" id="SSF51905">
    <property type="entry name" value="FAD/NAD(P)-binding domain"/>
    <property type="match status" value="1"/>
</dbReference>
<evidence type="ECO:0000259" key="21">
    <source>
        <dbReference type="Pfam" id="PF02910"/>
    </source>
</evidence>
<dbReference type="PROSITE" id="PS00504">
    <property type="entry name" value="FRD_SDH_FAD_BINDING"/>
    <property type="match status" value="1"/>
</dbReference>
<dbReference type="InterPro" id="IPR011281">
    <property type="entry name" value="Succ_DH_flav_su_fwd"/>
</dbReference>
<comment type="pathway">
    <text evidence="2 18">Carbohydrate metabolism; tricarboxylic acid cycle; fumarate from succinate (bacterial route): step 1/1.</text>
</comment>
<evidence type="ECO:0000256" key="13">
    <source>
        <dbReference type="NCBIfam" id="TIGR01816"/>
    </source>
</evidence>
<dbReference type="FunFam" id="4.10.80.40:FF:000005">
    <property type="entry name" value="Succinate dehydrogenase flavoprotein subunit"/>
    <property type="match status" value="1"/>
</dbReference>
<proteinExistence type="inferred from homology"/>
<dbReference type="Gene3D" id="4.10.80.40">
    <property type="entry name" value="succinate dehydrogenase protein domain"/>
    <property type="match status" value="1"/>
</dbReference>
<evidence type="ECO:0000256" key="17">
    <source>
        <dbReference type="PIRSR" id="PIRSR611281-4"/>
    </source>
</evidence>
<dbReference type="KEGG" id="snq:CP978_20775"/>
<evidence type="ECO:0000313" key="25">
    <source>
        <dbReference type="Proteomes" id="UP000325763"/>
    </source>
</evidence>
<evidence type="ECO:0000313" key="22">
    <source>
        <dbReference type="EMBL" id="AJE42143.1"/>
    </source>
</evidence>
<feature type="binding site" evidence="16">
    <location>
        <position position="221"/>
    </location>
    <ligand>
        <name>FAD</name>
        <dbReference type="ChEBI" id="CHEBI:57692"/>
    </ligand>
</feature>
<dbReference type="InterPro" id="IPR036188">
    <property type="entry name" value="FAD/NAD-bd_sf"/>
</dbReference>
<comment type="similarity">
    <text evidence="3 18">Belongs to the FAD-dependent oxidoreductase 2 family. FRD/SDH subfamily.</text>
</comment>
<keyword evidence="24" id="KW-1185">Reference proteome</keyword>
<dbReference type="Proteomes" id="UP000325763">
    <property type="component" value="Chromosome"/>
</dbReference>
<evidence type="ECO:0000256" key="14">
    <source>
        <dbReference type="PIRSR" id="PIRSR000171-1"/>
    </source>
</evidence>
<feature type="binding site" evidence="16">
    <location>
        <position position="383"/>
    </location>
    <ligand>
        <name>FAD</name>
        <dbReference type="ChEBI" id="CHEBI:57692"/>
    </ligand>
</feature>
<dbReference type="SUPFAM" id="SSF46977">
    <property type="entry name" value="Succinate dehydrogenase/fumarate reductase flavoprotein C-terminal domain"/>
    <property type="match status" value="1"/>
</dbReference>
<dbReference type="Gene3D" id="3.90.700.10">
    <property type="entry name" value="Succinate dehydrogenase/fumarate reductase flavoprotein, catalytic domain"/>
    <property type="match status" value="1"/>
</dbReference>
<keyword evidence="10 18" id="KW-0560">Oxidoreductase</keyword>
<evidence type="ECO:0000256" key="11">
    <source>
        <dbReference type="ARBA" id="ARBA00023136"/>
    </source>
</evidence>
<dbReference type="InterPro" id="IPR015939">
    <property type="entry name" value="Fum_Rdtase/Succ_DH_flav-like_C"/>
</dbReference>
<keyword evidence="7 16" id="KW-0285">Flavoprotein</keyword>
<keyword evidence="6 18" id="KW-0813">Transport</keyword>
<accession>A0A0B5DEP7</accession>
<sequence>MKIHKYDTVIVGAGGAGMRAAIESTKRSRTAVLTKLYPTRSHTGAAQGGMAAALANVEEDNWEWHTFDTIKGGDYLVDQDAAEILAKEAIDSVLDLEKMGLPFNRTPEGRIDQRRFGGHSRNHGEAPVRRSCYAADRTGHMILQTLYQNCVKEGVEFFNEFYVLDQLITEVDGVKKSAGVVAYELATGEIHVFQAKAVIYASGGCGKFFRVTSNAHTLTGDGQAAVYRRGLPLEDMEFFQFHPTGIWRMGILLTEGARGEGGILRNKDGERFMEKYAPVMKDLASRDVVSRSIYTEIREGRGCGPEGDHVYLDLTHLPPEQLDAKLPDITEFARTYLGIEPYTDPIPIQPTAHYAMGGIPTNVEGEVLADNTTVVPGLYAAGEVACVSVHGANRLGTNSLLDINVFGRRAGIAAAEYSQKAEYVELPENPAELVVSQIEQLRASTGEERVADLRRELQDTMDANVMVFRTEQTIKTAVEKIAELRERYKNVAIQDKGKRFNTDLLEAVELGNLLDLAEVMAVSALARKESRGGHYREDYPTRDDVNFMRHTMAYREVGDDGTESIRLDYKPVVQTRYQPMERTY</sequence>
<dbReference type="InterPro" id="IPR003952">
    <property type="entry name" value="FRD_SDH_FAD_BS"/>
</dbReference>
<dbReference type="InterPro" id="IPR030664">
    <property type="entry name" value="SdhA/FrdA/AprA"/>
</dbReference>
<dbReference type="NCBIfam" id="TIGR01816">
    <property type="entry name" value="sdhA_forward"/>
    <property type="match status" value="1"/>
</dbReference>
<dbReference type="GO" id="GO:0005886">
    <property type="term" value="C:plasma membrane"/>
    <property type="evidence" value="ECO:0007669"/>
    <property type="project" value="TreeGrafter"/>
</dbReference>
<evidence type="ECO:0000259" key="20">
    <source>
        <dbReference type="Pfam" id="PF00890"/>
    </source>
</evidence>
<evidence type="ECO:0000256" key="1">
    <source>
        <dbReference type="ARBA" id="ARBA00004170"/>
    </source>
</evidence>
<name>A0A0B5DEP7_9ACTN</name>
<evidence type="ECO:0000256" key="3">
    <source>
        <dbReference type="ARBA" id="ARBA00008040"/>
    </source>
</evidence>
<keyword evidence="18" id="KW-0816">Tricarboxylic acid cycle</keyword>
<dbReference type="FunFam" id="3.90.700.10:FF:000001">
    <property type="entry name" value="Mitochondrial succinate dehydrogenase flavoprotein subunit"/>
    <property type="match status" value="1"/>
</dbReference>
<dbReference type="Pfam" id="PF00890">
    <property type="entry name" value="FAD_binding_2"/>
    <property type="match status" value="1"/>
</dbReference>
<dbReference type="EC" id="1.3.5.1" evidence="4 18"/>
<dbReference type="PANTHER" id="PTHR11632:SF51">
    <property type="entry name" value="SUCCINATE DEHYDROGENASE [UBIQUINONE] FLAVOPROTEIN SUBUNIT, MITOCHONDRIAL"/>
    <property type="match status" value="1"/>
</dbReference>
<reference evidence="22 24" key="2">
    <citation type="journal article" date="2016" name="Appl. Microbiol. Biotechnol.">
        <title>Exploiting the genome sequence of Streptomyces nodosus for enhanced antibiotic production.</title>
        <authorList>
            <person name="Sweeney P."/>
            <person name="Murphy C.D."/>
            <person name="Caffrey P."/>
        </authorList>
    </citation>
    <scope>NUCLEOTIDE SEQUENCE [LARGE SCALE GENOMIC DNA]</scope>
    <source>
        <strain evidence="22 24">ATCC 14899</strain>
    </source>
</reference>
<dbReference type="Pfam" id="PF02910">
    <property type="entry name" value="Succ_DH_flav_C"/>
    <property type="match status" value="1"/>
</dbReference>
<keyword evidence="8 16" id="KW-0274">FAD</keyword>
<organism evidence="22 24">
    <name type="scientific">Streptomyces nodosus</name>
    <dbReference type="NCBI Taxonomy" id="40318"/>
    <lineage>
        <taxon>Bacteria</taxon>
        <taxon>Bacillati</taxon>
        <taxon>Actinomycetota</taxon>
        <taxon>Actinomycetes</taxon>
        <taxon>Kitasatosporales</taxon>
        <taxon>Streptomycetaceae</taxon>
        <taxon>Streptomyces</taxon>
    </lineage>
</organism>
<dbReference type="SUPFAM" id="SSF56425">
    <property type="entry name" value="Succinate dehydrogenase/fumarate reductase flavoprotein, catalytic domain"/>
    <property type="match status" value="1"/>
</dbReference>
<dbReference type="PIRSF" id="PIRSF000171">
    <property type="entry name" value="SDHA_APRA_LASPO"/>
    <property type="match status" value="1"/>
</dbReference>
<dbReference type="OrthoDB" id="9805351at2"/>
<evidence type="ECO:0000256" key="9">
    <source>
        <dbReference type="ARBA" id="ARBA00022982"/>
    </source>
</evidence>
<dbReference type="Gene3D" id="3.50.50.60">
    <property type="entry name" value="FAD/NAD(P)-binding domain"/>
    <property type="match status" value="1"/>
</dbReference>
<evidence type="ECO:0000313" key="23">
    <source>
        <dbReference type="EMBL" id="QEV40659.1"/>
    </source>
</evidence>
<comment type="subcellular location">
    <subcellularLocation>
        <location evidence="1">Membrane</location>
        <topology evidence="1">Peripheral membrane protein</topology>
    </subcellularLocation>
</comment>
<dbReference type="InterPro" id="IPR014006">
    <property type="entry name" value="Succ_Dhase_FrdA_Gneg"/>
</dbReference>
<evidence type="ECO:0000256" key="4">
    <source>
        <dbReference type="ARBA" id="ARBA00012792"/>
    </source>
</evidence>
<dbReference type="PANTHER" id="PTHR11632">
    <property type="entry name" value="SUCCINATE DEHYDROGENASE 2 FLAVOPROTEIN SUBUNIT"/>
    <property type="match status" value="1"/>
</dbReference>